<evidence type="ECO:0000313" key="6">
    <source>
        <dbReference type="EMBL" id="GAA4997389.1"/>
    </source>
</evidence>
<keyword evidence="1" id="KW-0963">Cytoplasm</keyword>
<dbReference type="PANTHER" id="PTHR34069:SF2">
    <property type="entry name" value="BETA-KETOACYL-[ACYL-CARRIER-PROTEIN] SYNTHASE III"/>
    <property type="match status" value="1"/>
</dbReference>
<keyword evidence="2" id="KW-0808">Transferase</keyword>
<dbReference type="Pfam" id="PF08545">
    <property type="entry name" value="ACP_syn_III"/>
    <property type="match status" value="1"/>
</dbReference>
<name>A0ABP9IGA0_9ACTN</name>
<organism evidence="6 7">
    <name type="scientific">Streptomyces hyderabadensis</name>
    <dbReference type="NCBI Taxonomy" id="598549"/>
    <lineage>
        <taxon>Bacteria</taxon>
        <taxon>Bacillati</taxon>
        <taxon>Actinomycetota</taxon>
        <taxon>Actinomycetes</taxon>
        <taxon>Kitasatosporales</taxon>
        <taxon>Streptomycetaceae</taxon>
        <taxon>Streptomyces</taxon>
    </lineage>
</organism>
<evidence type="ECO:0000259" key="5">
    <source>
        <dbReference type="Pfam" id="PF08545"/>
    </source>
</evidence>
<dbReference type="EMBL" id="BAABIV010000018">
    <property type="protein sequence ID" value="GAA4997389.1"/>
    <property type="molecule type" value="Genomic_DNA"/>
</dbReference>
<evidence type="ECO:0000256" key="2">
    <source>
        <dbReference type="ARBA" id="ARBA00022679"/>
    </source>
</evidence>
<dbReference type="CDD" id="cd00827">
    <property type="entry name" value="init_cond_enzymes"/>
    <property type="match status" value="1"/>
</dbReference>
<reference evidence="7" key="1">
    <citation type="journal article" date="2019" name="Int. J. Syst. Evol. Microbiol.">
        <title>The Global Catalogue of Microorganisms (GCM) 10K type strain sequencing project: providing services to taxonomists for standard genome sequencing and annotation.</title>
        <authorList>
            <consortium name="The Broad Institute Genomics Platform"/>
            <consortium name="The Broad Institute Genome Sequencing Center for Infectious Disease"/>
            <person name="Wu L."/>
            <person name="Ma J."/>
        </authorList>
    </citation>
    <scope>NUCLEOTIDE SEQUENCE [LARGE SCALE GENOMIC DNA]</scope>
    <source>
        <strain evidence="7">JCM 17657</strain>
    </source>
</reference>
<dbReference type="Proteomes" id="UP001500610">
    <property type="component" value="Unassembled WGS sequence"/>
</dbReference>
<gene>
    <name evidence="6" type="ORF">GCM10023257_45210</name>
</gene>
<feature type="domain" description="Beta-ketoacyl-[acyl-carrier-protein] synthase III C-terminal" evidence="4">
    <location>
        <begin position="249"/>
        <end position="338"/>
    </location>
</feature>
<comment type="caution">
    <text evidence="6">The sequence shown here is derived from an EMBL/GenBank/DDBJ whole genome shotgun (WGS) entry which is preliminary data.</text>
</comment>
<protein>
    <submittedName>
        <fullName evidence="6">Ketoacyl-ACP synthase III family protein</fullName>
    </submittedName>
</protein>
<evidence type="ECO:0000256" key="1">
    <source>
        <dbReference type="ARBA" id="ARBA00022490"/>
    </source>
</evidence>
<keyword evidence="7" id="KW-1185">Reference proteome</keyword>
<dbReference type="InterPro" id="IPR013747">
    <property type="entry name" value="ACP_syn_III_C"/>
</dbReference>
<proteinExistence type="predicted"/>
<dbReference type="InterPro" id="IPR013751">
    <property type="entry name" value="ACP_syn_III_N"/>
</dbReference>
<feature type="domain" description="Beta-ketoacyl-[acyl-carrier-protein] synthase III N-terminal" evidence="5">
    <location>
        <begin position="108"/>
        <end position="173"/>
    </location>
</feature>
<dbReference type="SUPFAM" id="SSF53901">
    <property type="entry name" value="Thiolase-like"/>
    <property type="match status" value="1"/>
</dbReference>
<sequence length="355" mass="37099">MRIRDIYLAGIGVFLPTTQSIGSAVEQGLVPAGTAAEYGLSGVAVAGRAAAPEMALAAAQEALKSSGASAEDIGLLLYTGVWHQGPDGWGPQAYLQRHLLGDDLLAIEVRNGCNGTFAALELAAGYLKAFPHVPAALVTASDNFGTPLIDRWNPGDGVAYLGDGASAVVVSTTPGFAELRSLCSATFSAMEEAHRGGEPLFPPGATTATALDYGARGAAFQRAAEEDGSWVRLLLGHQRHNVVCTEQALEEAGVTADDITHVLIHGMPRRAAASYLKILGFPLERSTWDFSRTVGHLGASDHMAALHHLLATERLQAGDHVLLCGFSPGVTYKAAVVRVLGTDPTRKREAQASGV</sequence>
<dbReference type="InterPro" id="IPR016039">
    <property type="entry name" value="Thiolase-like"/>
</dbReference>
<keyword evidence="3" id="KW-0012">Acyltransferase</keyword>
<dbReference type="Pfam" id="PF08541">
    <property type="entry name" value="ACP_syn_III_C"/>
    <property type="match status" value="1"/>
</dbReference>
<evidence type="ECO:0000259" key="4">
    <source>
        <dbReference type="Pfam" id="PF08541"/>
    </source>
</evidence>
<dbReference type="RefSeq" id="WP_226029859.1">
    <property type="nucleotide sequence ID" value="NZ_BAABIV010000018.1"/>
</dbReference>
<accession>A0ABP9IGA0</accession>
<dbReference type="PANTHER" id="PTHR34069">
    <property type="entry name" value="3-OXOACYL-[ACYL-CARRIER-PROTEIN] SYNTHASE 3"/>
    <property type="match status" value="1"/>
</dbReference>
<evidence type="ECO:0000313" key="7">
    <source>
        <dbReference type="Proteomes" id="UP001500610"/>
    </source>
</evidence>
<dbReference type="Gene3D" id="3.40.47.10">
    <property type="match status" value="2"/>
</dbReference>
<evidence type="ECO:0000256" key="3">
    <source>
        <dbReference type="ARBA" id="ARBA00023315"/>
    </source>
</evidence>